<proteinExistence type="predicted"/>
<comment type="caution">
    <text evidence="1">The sequence shown here is derived from an EMBL/GenBank/DDBJ whole genome shotgun (WGS) entry which is preliminary data.</text>
</comment>
<name>A0AC60W048_9ARCH</name>
<dbReference type="EMBL" id="JACEMZ010000076">
    <property type="protein sequence ID" value="MBA4453114.1"/>
    <property type="molecule type" value="Genomic_DNA"/>
</dbReference>
<evidence type="ECO:0000313" key="2">
    <source>
        <dbReference type="Proteomes" id="UP000559653"/>
    </source>
</evidence>
<gene>
    <name evidence="1" type="ORF">H2B03_08140</name>
</gene>
<dbReference type="Proteomes" id="UP000559653">
    <property type="component" value="Unassembled WGS sequence"/>
</dbReference>
<accession>A0AC60W048</accession>
<sequence>MSSDNAIAECSEKLQRLGEELSKIQYDFKIENKPSEKYWSKRITQFGQYHGKVIEYFTQAYSLMNLVNDEESGLLLLKISKLKQLGAKFIENMEKIKQNPSIMDLKDKQQSKWSTEQKEELINSNKECLEHEKHMNVFFREFYEKNLKTK</sequence>
<organism evidence="1 2">
    <name type="scientific">Candidatus Nitrosomaritimum aestuariumsis</name>
    <dbReference type="NCBI Taxonomy" id="3342354"/>
    <lineage>
        <taxon>Archaea</taxon>
        <taxon>Nitrososphaerota</taxon>
        <taxon>Nitrososphaeria</taxon>
        <taxon>Nitrosopumilales</taxon>
        <taxon>Nitrosopumilaceae</taxon>
        <taxon>Candidatus Nitrosomaritimum</taxon>
    </lineage>
</organism>
<protein>
    <submittedName>
        <fullName evidence="1">Uncharacterized protein</fullName>
    </submittedName>
</protein>
<reference evidence="1 2" key="1">
    <citation type="journal article" date="2020" name="Appl. Environ. Microbiol.">
        <title>Genomic Characteristics of a Novel Species of Ammonia-Oxidizing Archaea from the Jiulong River Estuary.</title>
        <authorList>
            <person name="Zou D."/>
            <person name="Wan R."/>
            <person name="Han L."/>
            <person name="Xu M.N."/>
            <person name="Liu Y."/>
            <person name="Liu H."/>
            <person name="Kao S.J."/>
            <person name="Li M."/>
        </authorList>
    </citation>
    <scope>NUCLEOTIDE SEQUENCE [LARGE SCALE GENOMIC DNA]</scope>
    <source>
        <strain evidence="1">W1bin1</strain>
    </source>
</reference>
<evidence type="ECO:0000313" key="1">
    <source>
        <dbReference type="EMBL" id="MBA4453114.1"/>
    </source>
</evidence>